<dbReference type="PANTHER" id="PTHR15715">
    <property type="entry name" value="CENTROSOMAL PROTEIN OF 170 KDA"/>
    <property type="match status" value="1"/>
</dbReference>
<dbReference type="SMART" id="SM00240">
    <property type="entry name" value="FHA"/>
    <property type="match status" value="1"/>
</dbReference>
<evidence type="ECO:0000313" key="3">
    <source>
        <dbReference type="Proteomes" id="UP000054279"/>
    </source>
</evidence>
<dbReference type="Pfam" id="PF00498">
    <property type="entry name" value="FHA"/>
    <property type="match status" value="1"/>
</dbReference>
<dbReference type="OrthoDB" id="687730at2759"/>
<dbReference type="Proteomes" id="UP000054279">
    <property type="component" value="Unassembled WGS sequence"/>
</dbReference>
<keyword evidence="3" id="KW-1185">Reference proteome</keyword>
<dbReference type="InterPro" id="IPR008984">
    <property type="entry name" value="SMAD_FHA_dom_sf"/>
</dbReference>
<dbReference type="EMBL" id="KN837109">
    <property type="protein sequence ID" value="KIJ46037.1"/>
    <property type="molecule type" value="Genomic_DNA"/>
</dbReference>
<dbReference type="AlphaFoldDB" id="A0A0C9VTV0"/>
<protein>
    <recommendedName>
        <fullName evidence="1">FHA domain-containing protein</fullName>
    </recommendedName>
</protein>
<reference evidence="2 3" key="1">
    <citation type="submission" date="2014-06" db="EMBL/GenBank/DDBJ databases">
        <title>Evolutionary Origins and Diversification of the Mycorrhizal Mutualists.</title>
        <authorList>
            <consortium name="DOE Joint Genome Institute"/>
            <consortium name="Mycorrhizal Genomics Consortium"/>
            <person name="Kohler A."/>
            <person name="Kuo A."/>
            <person name="Nagy L.G."/>
            <person name="Floudas D."/>
            <person name="Copeland A."/>
            <person name="Barry K.W."/>
            <person name="Cichocki N."/>
            <person name="Veneault-Fourrey C."/>
            <person name="LaButti K."/>
            <person name="Lindquist E.A."/>
            <person name="Lipzen A."/>
            <person name="Lundell T."/>
            <person name="Morin E."/>
            <person name="Murat C."/>
            <person name="Riley R."/>
            <person name="Ohm R."/>
            <person name="Sun H."/>
            <person name="Tunlid A."/>
            <person name="Henrissat B."/>
            <person name="Grigoriev I.V."/>
            <person name="Hibbett D.S."/>
            <person name="Martin F."/>
        </authorList>
    </citation>
    <scope>NUCLEOTIDE SEQUENCE [LARGE SCALE GENOMIC DNA]</scope>
    <source>
        <strain evidence="2 3">SS14</strain>
    </source>
</reference>
<organism evidence="2 3">
    <name type="scientific">Sphaerobolus stellatus (strain SS14)</name>
    <dbReference type="NCBI Taxonomy" id="990650"/>
    <lineage>
        <taxon>Eukaryota</taxon>
        <taxon>Fungi</taxon>
        <taxon>Dikarya</taxon>
        <taxon>Basidiomycota</taxon>
        <taxon>Agaricomycotina</taxon>
        <taxon>Agaricomycetes</taxon>
        <taxon>Phallomycetidae</taxon>
        <taxon>Geastrales</taxon>
        <taxon>Sphaerobolaceae</taxon>
        <taxon>Sphaerobolus</taxon>
    </lineage>
</organism>
<dbReference type="PANTHER" id="PTHR15715:SF37">
    <property type="entry name" value="LD47843P"/>
    <property type="match status" value="1"/>
</dbReference>
<name>A0A0C9VTV0_SPHS4</name>
<evidence type="ECO:0000259" key="1">
    <source>
        <dbReference type="PROSITE" id="PS50006"/>
    </source>
</evidence>
<dbReference type="HOGENOM" id="CLU_118383_0_0_1"/>
<dbReference type="GO" id="GO:0005737">
    <property type="term" value="C:cytoplasm"/>
    <property type="evidence" value="ECO:0007669"/>
    <property type="project" value="TreeGrafter"/>
</dbReference>
<dbReference type="InterPro" id="IPR000253">
    <property type="entry name" value="FHA_dom"/>
</dbReference>
<gene>
    <name evidence="2" type="ORF">M422DRAFT_165804</name>
</gene>
<dbReference type="Gene3D" id="2.60.200.20">
    <property type="match status" value="1"/>
</dbReference>
<sequence>MAAANPFPPSQVPPSHPIPALSLYPLNESFIPKYIHLNQRVKIGRQINAKTAPGERNGFFDSKVLNRQHAEVWEEEGKIFIKDVKSSNGTFINGERLSPKSVESQPFELKTEDVVEFGIDIVGEDNNTIVYHKVVARVTCILTPEDAVTAAVNPAAAGLGSMGSRVVQTCSG</sequence>
<feature type="domain" description="FHA" evidence="1">
    <location>
        <begin position="41"/>
        <end position="97"/>
    </location>
</feature>
<dbReference type="SUPFAM" id="SSF49879">
    <property type="entry name" value="SMAD/FHA domain"/>
    <property type="match status" value="1"/>
</dbReference>
<accession>A0A0C9VTV0</accession>
<dbReference type="InterPro" id="IPR051176">
    <property type="entry name" value="Cent_Immune-Sig_Mod"/>
</dbReference>
<evidence type="ECO:0000313" key="2">
    <source>
        <dbReference type="EMBL" id="KIJ46037.1"/>
    </source>
</evidence>
<proteinExistence type="predicted"/>
<dbReference type="PROSITE" id="PS50006">
    <property type="entry name" value="FHA_DOMAIN"/>
    <property type="match status" value="1"/>
</dbReference>